<evidence type="ECO:0008006" key="3">
    <source>
        <dbReference type="Google" id="ProtNLM"/>
    </source>
</evidence>
<reference evidence="2" key="1">
    <citation type="journal article" date="2019" name="Int. J. Syst. Evol. Microbiol.">
        <title>The Global Catalogue of Microorganisms (GCM) 10K type strain sequencing project: providing services to taxonomists for standard genome sequencing and annotation.</title>
        <authorList>
            <consortium name="The Broad Institute Genomics Platform"/>
            <consortium name="The Broad Institute Genome Sequencing Center for Infectious Disease"/>
            <person name="Wu L."/>
            <person name="Ma J."/>
        </authorList>
    </citation>
    <scope>NUCLEOTIDE SEQUENCE [LARGE SCALE GENOMIC DNA]</scope>
    <source>
        <strain evidence="2">CGMCC 1.12806</strain>
    </source>
</reference>
<gene>
    <name evidence="1" type="ORF">GCM10011328_31940</name>
</gene>
<dbReference type="EMBL" id="BMFZ01000009">
    <property type="protein sequence ID" value="GGA53962.1"/>
    <property type="molecule type" value="Genomic_DNA"/>
</dbReference>
<proteinExistence type="predicted"/>
<comment type="caution">
    <text evidence="1">The sequence shown here is derived from an EMBL/GenBank/DDBJ whole genome shotgun (WGS) entry which is preliminary data.</text>
</comment>
<dbReference type="RefSeq" id="WP_188474540.1">
    <property type="nucleotide sequence ID" value="NZ_BMFZ01000009.1"/>
</dbReference>
<organism evidence="1 2">
    <name type="scientific">Hafnia psychrotolerans</name>
    <dbReference type="NCBI Taxonomy" id="1477018"/>
    <lineage>
        <taxon>Bacteria</taxon>
        <taxon>Pseudomonadati</taxon>
        <taxon>Pseudomonadota</taxon>
        <taxon>Gammaproteobacteria</taxon>
        <taxon>Enterobacterales</taxon>
        <taxon>Hafniaceae</taxon>
        <taxon>Hafnia</taxon>
    </lineage>
</organism>
<dbReference type="Proteomes" id="UP000627464">
    <property type="component" value="Unassembled WGS sequence"/>
</dbReference>
<evidence type="ECO:0000313" key="1">
    <source>
        <dbReference type="EMBL" id="GGA53962.1"/>
    </source>
</evidence>
<name>A0ABQ1GZY5_9GAMM</name>
<keyword evidence="2" id="KW-1185">Reference proteome</keyword>
<accession>A0ABQ1GZY5</accession>
<dbReference type="PROSITE" id="PS51257">
    <property type="entry name" value="PROKAR_LIPOPROTEIN"/>
    <property type="match status" value="1"/>
</dbReference>
<evidence type="ECO:0000313" key="2">
    <source>
        <dbReference type="Proteomes" id="UP000627464"/>
    </source>
</evidence>
<protein>
    <recommendedName>
        <fullName evidence="3">Lipoprotein</fullName>
    </recommendedName>
</protein>
<sequence length="214" mass="24096">MLRKVQCFTLPALVASVFLLTGCPPPYENTQWQRPSTTQDGVRAAMVKCGYQFKTVTYEPDNFTALRFQCMHKQGFTYKGGFDFCDVRTKLPACVAQQRGHELSLKELEALPFDADKGFFDIKPETGMTEYDQVTWRRKGASQHFSHVVENERLAIPVMHQCGYPNPLGSTPLLPSIGRAAQVQKCMQDKGFEPINKLQLVCTAYPQVTGCAKF</sequence>